<dbReference type="Pfam" id="PF04932">
    <property type="entry name" value="Wzy_C"/>
    <property type="match status" value="1"/>
</dbReference>
<dbReference type="InterPro" id="IPR051533">
    <property type="entry name" value="WaaL-like"/>
</dbReference>
<feature type="transmembrane region" description="Helical" evidence="5">
    <location>
        <begin position="128"/>
        <end position="147"/>
    </location>
</feature>
<reference evidence="7 8" key="1">
    <citation type="submission" date="2016-10" db="EMBL/GenBank/DDBJ databases">
        <authorList>
            <person name="de Groot N.N."/>
        </authorList>
    </citation>
    <scope>NUCLEOTIDE SEQUENCE [LARGE SCALE GENOMIC DNA]</scope>
    <source>
        <strain evidence="7 8">DSM 24015</strain>
    </source>
</reference>
<keyword evidence="7" id="KW-0436">Ligase</keyword>
<feature type="domain" description="O-antigen ligase-related" evidence="6">
    <location>
        <begin position="200"/>
        <end position="330"/>
    </location>
</feature>
<keyword evidence="2 5" id="KW-0812">Transmembrane</keyword>
<keyword evidence="3 5" id="KW-1133">Transmembrane helix</keyword>
<name>A0A1G6YW87_9FLAO</name>
<feature type="transmembrane region" description="Helical" evidence="5">
    <location>
        <begin position="12"/>
        <end position="35"/>
    </location>
</feature>
<evidence type="ECO:0000256" key="5">
    <source>
        <dbReference type="SAM" id="Phobius"/>
    </source>
</evidence>
<evidence type="ECO:0000256" key="2">
    <source>
        <dbReference type="ARBA" id="ARBA00022692"/>
    </source>
</evidence>
<sequence length="413" mass="49347">MLQRWNSFRKVVSIYDITIILMLSGYFLSALTPYFLNTNSINYIERIVVLSLSGYIIFKNKYVKQTYIFYILLLFFILYFLNLCVDFFKYHIVYDKPIYHYFGYLIFISVIPALSIFFIPKEKINWKFILWGTWFSLGIFNVVNILFTDYSNISYRISGITSFWPIIYAQVGVSFSILSVFLYEYLKGKWDIICIVSFYMGLFSCIITGSKGPLFFFFVLLFLYIILFGIPRVFKNVYFIISSILFILFLFFNSDFSIYHRIYDFLFTNNDASKQQRMEILKYTIDSIKEHFWQGSNMFIKTKTLHSTYPHNLFLESIMTMGVIGGILFLFINIKAIYSVFLYLKIKHQEVWVVFLFLQYFFQTFFSLSLYSSEGYWILLAIILSKKIRNNQKYENLNNIRGETSVHKSRIYK</sequence>
<evidence type="ECO:0000256" key="3">
    <source>
        <dbReference type="ARBA" id="ARBA00022989"/>
    </source>
</evidence>
<feature type="transmembrane region" description="Helical" evidence="5">
    <location>
        <begin position="351"/>
        <end position="371"/>
    </location>
</feature>
<dbReference type="PANTHER" id="PTHR37422">
    <property type="entry name" value="TEICHURONIC ACID BIOSYNTHESIS PROTEIN TUAE"/>
    <property type="match status" value="1"/>
</dbReference>
<dbReference type="GO" id="GO:0016874">
    <property type="term" value="F:ligase activity"/>
    <property type="evidence" value="ECO:0007669"/>
    <property type="project" value="UniProtKB-KW"/>
</dbReference>
<proteinExistence type="predicted"/>
<dbReference type="STRING" id="1071918.SAMN05421544_101289"/>
<dbReference type="Proteomes" id="UP000198517">
    <property type="component" value="Unassembled WGS sequence"/>
</dbReference>
<dbReference type="PANTHER" id="PTHR37422:SF17">
    <property type="entry name" value="O-ANTIGEN LIGASE"/>
    <property type="match status" value="1"/>
</dbReference>
<evidence type="ECO:0000313" key="8">
    <source>
        <dbReference type="Proteomes" id="UP000198517"/>
    </source>
</evidence>
<accession>A0A1G6YW87</accession>
<gene>
    <name evidence="7" type="ORF">SAMN05421544_101289</name>
</gene>
<keyword evidence="4 5" id="KW-0472">Membrane</keyword>
<dbReference type="AlphaFoldDB" id="A0A1G6YW87"/>
<evidence type="ECO:0000313" key="7">
    <source>
        <dbReference type="EMBL" id="SDD94659.1"/>
    </source>
</evidence>
<dbReference type="OrthoDB" id="8077069at2"/>
<organism evidence="7 8">
    <name type="scientific">Riemerella columbipharyngis</name>
    <dbReference type="NCBI Taxonomy" id="1071918"/>
    <lineage>
        <taxon>Bacteria</taxon>
        <taxon>Pseudomonadati</taxon>
        <taxon>Bacteroidota</taxon>
        <taxon>Flavobacteriia</taxon>
        <taxon>Flavobacteriales</taxon>
        <taxon>Weeksellaceae</taxon>
        <taxon>Riemerella</taxon>
    </lineage>
</organism>
<feature type="transmembrane region" description="Helical" evidence="5">
    <location>
        <begin position="162"/>
        <end position="183"/>
    </location>
</feature>
<keyword evidence="8" id="KW-1185">Reference proteome</keyword>
<feature type="transmembrane region" description="Helical" evidence="5">
    <location>
        <begin position="67"/>
        <end position="92"/>
    </location>
</feature>
<feature type="transmembrane region" description="Helical" evidence="5">
    <location>
        <begin position="237"/>
        <end position="259"/>
    </location>
</feature>
<evidence type="ECO:0000256" key="1">
    <source>
        <dbReference type="ARBA" id="ARBA00004141"/>
    </source>
</evidence>
<protein>
    <submittedName>
        <fullName evidence="7">O-antigen ligase</fullName>
    </submittedName>
</protein>
<feature type="transmembrane region" description="Helical" evidence="5">
    <location>
        <begin position="318"/>
        <end position="344"/>
    </location>
</feature>
<feature type="transmembrane region" description="Helical" evidence="5">
    <location>
        <begin position="190"/>
        <end position="209"/>
    </location>
</feature>
<feature type="transmembrane region" description="Helical" evidence="5">
    <location>
        <begin position="215"/>
        <end position="230"/>
    </location>
</feature>
<dbReference type="EMBL" id="FNAS01000001">
    <property type="protein sequence ID" value="SDD94659.1"/>
    <property type="molecule type" value="Genomic_DNA"/>
</dbReference>
<dbReference type="GO" id="GO:0016020">
    <property type="term" value="C:membrane"/>
    <property type="evidence" value="ECO:0007669"/>
    <property type="project" value="UniProtKB-SubCell"/>
</dbReference>
<feature type="transmembrane region" description="Helical" evidence="5">
    <location>
        <begin position="98"/>
        <end position="119"/>
    </location>
</feature>
<dbReference type="InterPro" id="IPR007016">
    <property type="entry name" value="O-antigen_ligase-rel_domated"/>
</dbReference>
<evidence type="ECO:0000259" key="6">
    <source>
        <dbReference type="Pfam" id="PF04932"/>
    </source>
</evidence>
<dbReference type="RefSeq" id="WP_092735714.1">
    <property type="nucleotide sequence ID" value="NZ_FNAS01000001.1"/>
</dbReference>
<comment type="subcellular location">
    <subcellularLocation>
        <location evidence="1">Membrane</location>
        <topology evidence="1">Multi-pass membrane protein</topology>
    </subcellularLocation>
</comment>
<evidence type="ECO:0000256" key="4">
    <source>
        <dbReference type="ARBA" id="ARBA00023136"/>
    </source>
</evidence>